<evidence type="ECO:0000259" key="7">
    <source>
        <dbReference type="Pfam" id="PF10341"/>
    </source>
</evidence>
<feature type="compositionally biased region" description="Low complexity" evidence="6">
    <location>
        <begin position="361"/>
        <end position="383"/>
    </location>
</feature>
<dbReference type="GO" id="GO:0042162">
    <property type="term" value="F:telomeric DNA binding"/>
    <property type="evidence" value="ECO:0007669"/>
    <property type="project" value="InterPro"/>
</dbReference>
<dbReference type="GO" id="GO:0000781">
    <property type="term" value="C:chromosome, telomeric region"/>
    <property type="evidence" value="ECO:0007669"/>
    <property type="project" value="UniProtKB-SubCell"/>
</dbReference>
<accession>A0A6J3MKV4</accession>
<dbReference type="Proteomes" id="UP000504637">
    <property type="component" value="Unplaced"/>
</dbReference>
<evidence type="ECO:0000256" key="4">
    <source>
        <dbReference type="ARBA" id="ARBA00022895"/>
    </source>
</evidence>
<evidence type="ECO:0000256" key="5">
    <source>
        <dbReference type="ARBA" id="ARBA00023242"/>
    </source>
</evidence>
<evidence type="ECO:0000256" key="1">
    <source>
        <dbReference type="ARBA" id="ARBA00004123"/>
    </source>
</evidence>
<dbReference type="PRINTS" id="PR01217">
    <property type="entry name" value="PRICHEXTENSN"/>
</dbReference>
<feature type="compositionally biased region" description="Polar residues" evidence="6">
    <location>
        <begin position="802"/>
        <end position="819"/>
    </location>
</feature>
<dbReference type="InterPro" id="IPR019437">
    <property type="entry name" value="TPP1/Est3"/>
</dbReference>
<dbReference type="AlphaFoldDB" id="A0A6J3MKV4"/>
<keyword evidence="5" id="KW-0539">Nucleus</keyword>
<proteinExistence type="predicted"/>
<evidence type="ECO:0000256" key="2">
    <source>
        <dbReference type="ARBA" id="ARBA00004574"/>
    </source>
</evidence>
<dbReference type="RefSeq" id="XP_033464638.1">
    <property type="nucleotide sequence ID" value="XM_033599713.1"/>
</dbReference>
<feature type="compositionally biased region" description="Basic and acidic residues" evidence="6">
    <location>
        <begin position="855"/>
        <end position="864"/>
    </location>
</feature>
<feature type="region of interest" description="Disordered" evidence="6">
    <location>
        <begin position="25"/>
        <end position="47"/>
    </location>
</feature>
<feature type="compositionally biased region" description="Polar residues" evidence="6">
    <location>
        <begin position="30"/>
        <end position="41"/>
    </location>
</feature>
<feature type="compositionally biased region" description="Basic and acidic residues" evidence="6">
    <location>
        <begin position="576"/>
        <end position="586"/>
    </location>
</feature>
<keyword evidence="8" id="KW-1185">Reference proteome</keyword>
<dbReference type="OrthoDB" id="3538943at2759"/>
<feature type="compositionally biased region" description="Polar residues" evidence="6">
    <location>
        <begin position="235"/>
        <end position="249"/>
    </location>
</feature>
<keyword evidence="3" id="KW-0158">Chromosome</keyword>
<name>A0A6J3MKV4_9PEZI</name>
<feature type="region of interest" description="Disordered" evidence="6">
    <location>
        <begin position="235"/>
        <end position="274"/>
    </location>
</feature>
<feature type="domain" description="Shelterin complex subunit TPP1/Est3" evidence="7">
    <location>
        <begin position="6"/>
        <end position="149"/>
    </location>
</feature>
<protein>
    <recommendedName>
        <fullName evidence="7">Shelterin complex subunit TPP1/Est3 domain-containing protein</fullName>
    </recommendedName>
</protein>
<gene>
    <name evidence="9" type="ORF">K489DRAFT_21891</name>
</gene>
<comment type="subcellular location">
    <subcellularLocation>
        <location evidence="2">Chromosome</location>
        <location evidence="2">Telomere</location>
    </subcellularLocation>
    <subcellularLocation>
        <location evidence="1">Nucleus</location>
    </subcellularLocation>
</comment>
<reference evidence="9" key="1">
    <citation type="submission" date="2020-01" db="EMBL/GenBank/DDBJ databases">
        <authorList>
            <consortium name="DOE Joint Genome Institute"/>
            <person name="Haridas S."/>
            <person name="Albert R."/>
            <person name="Binder M."/>
            <person name="Bloem J."/>
            <person name="Labutti K."/>
            <person name="Salamov A."/>
            <person name="Andreopoulos B."/>
            <person name="Baker S.E."/>
            <person name="Barry K."/>
            <person name="Bills G."/>
            <person name="Bluhm B.H."/>
            <person name="Cannon C."/>
            <person name="Castanera R."/>
            <person name="Culley D.E."/>
            <person name="Daum C."/>
            <person name="Ezra D."/>
            <person name="Gonzalez J.B."/>
            <person name="Henrissat B."/>
            <person name="Kuo A."/>
            <person name="Liang C."/>
            <person name="Lipzen A."/>
            <person name="Lutzoni F."/>
            <person name="Magnuson J."/>
            <person name="Mondo S."/>
            <person name="Nolan M."/>
            <person name="Ohm R."/>
            <person name="Pangilinan J."/>
            <person name="Park H.-J."/>
            <person name="Ramirez L."/>
            <person name="Alfaro M."/>
            <person name="Sun H."/>
            <person name="Tritt A."/>
            <person name="Yoshinaga Y."/>
            <person name="Zwiers L.-H."/>
            <person name="Turgeon B.G."/>
            <person name="Goodwin S.B."/>
            <person name="Spatafora J.W."/>
            <person name="Crous P.W."/>
            <person name="Grigoriev I.V."/>
        </authorList>
    </citation>
    <scope>NUCLEOTIDE SEQUENCE</scope>
    <source>
        <strain evidence="9">CBS 342.82</strain>
    </source>
</reference>
<evidence type="ECO:0000256" key="3">
    <source>
        <dbReference type="ARBA" id="ARBA00022454"/>
    </source>
</evidence>
<feature type="compositionally biased region" description="Polar residues" evidence="6">
    <location>
        <begin position="710"/>
        <end position="720"/>
    </location>
</feature>
<feature type="compositionally biased region" description="Low complexity" evidence="6">
    <location>
        <begin position="738"/>
        <end position="758"/>
    </location>
</feature>
<feature type="region of interest" description="Disordered" evidence="6">
    <location>
        <begin position="539"/>
        <end position="889"/>
    </location>
</feature>
<reference evidence="9" key="2">
    <citation type="submission" date="2020-04" db="EMBL/GenBank/DDBJ databases">
        <authorList>
            <consortium name="NCBI Genome Project"/>
        </authorList>
    </citation>
    <scope>NUCLEOTIDE SEQUENCE</scope>
    <source>
        <strain evidence="9">CBS 342.82</strain>
    </source>
</reference>
<evidence type="ECO:0000256" key="6">
    <source>
        <dbReference type="SAM" id="MobiDB-lite"/>
    </source>
</evidence>
<reference evidence="9" key="3">
    <citation type="submission" date="2025-08" db="UniProtKB">
        <authorList>
            <consortium name="RefSeq"/>
        </authorList>
    </citation>
    <scope>IDENTIFICATION</scope>
    <source>
        <strain evidence="9">CBS 342.82</strain>
    </source>
</reference>
<sequence length="919" mass="101347">MAPPSLRSWLRTFLRHEIDKTLDWKRNGDGNATTQQNQAENGGQVFSDDGSNFRSYVSGLEDGKDLVQIVEVLSIQPDFAEVRISDGQTKVRARLAKDIVSQWEHDAGEDFSQETKGDVVQLKELIVVSTSFGPSEGFVWLDVLAIEYCYHLRKLCGQPVAVDQDRHLKLLIDDIADLRKEELAIGEVSGHDESSQASSSISQGLLSNNLHHESPTVKLEAPDPPVTPRSLQTELAKSPMAATQNQVDILSTERPSSERRKLTPKQRHPRLERDGFEVQEGVNLAVPVAPRIEFDTPQSLTVKPSIIRMTRPEALLGLMNKKRSHDGVTKDPEQQITNTDRISESPLRPNKVRLDRDLLHSTSPRTTSRSSSNSVSGGRNVPNPSENLVTVTRTATSSYDSASNIIETQQQHVIISSASSPSFDDTSKAPNALPTHAEVPMSQSTHPRYQSPDPPVPNQVQSEQIVEERKEQTPIPSPSSRKRATCSFENGLAYSRRGIAPNQRKLLDNPSSWFPSLPGQRFPIPNVPIELLSKWGEMRRSAADPQPARSRSHVSGSPPRRQPIVSKEPTPLAAEAEDKVLPKTSDEMSDNASESDEEVPFSDWSYSSPPQAQQQVPPPFSSPPKGIERSTQGSDIEISAPRPLPVRMSPKKPVPQDNIPAPNPKGLVPQSSAPTSSPKRPVPQSNVPTPSPNRPIPQTNVPTPGPRRPISQSNLPTPSSKRPVYQGNALTPSPKTPVPQSDVPSSSPKRPVPRSDVPTPSPRLQGAPVESSKLSEEPTSSHKPRTGPSPSAKSQRELGSSPKPQTVPSKISNVQQEPASSPGLRREPSTTARKISPPRHPSDMNMERRRKHFKKEREESREMLGRPVMAPRETIRRTGPPTPFEEFYDNFTTLRPGGVWARPRPTVERDAVDVLAWEF</sequence>
<keyword evidence="4" id="KW-0779">Telomere</keyword>
<feature type="region of interest" description="Disordered" evidence="6">
    <location>
        <begin position="321"/>
        <end position="387"/>
    </location>
</feature>
<dbReference type="GO" id="GO:0005697">
    <property type="term" value="C:telomerase holoenzyme complex"/>
    <property type="evidence" value="ECO:0007669"/>
    <property type="project" value="InterPro"/>
</dbReference>
<feature type="compositionally biased region" description="Acidic residues" evidence="6">
    <location>
        <begin position="587"/>
        <end position="600"/>
    </location>
</feature>
<dbReference type="GeneID" id="54357512"/>
<feature type="region of interest" description="Disordered" evidence="6">
    <location>
        <begin position="419"/>
        <end position="484"/>
    </location>
</feature>
<evidence type="ECO:0000313" key="8">
    <source>
        <dbReference type="Proteomes" id="UP000504637"/>
    </source>
</evidence>
<organism evidence="9">
    <name type="scientific">Dissoconium aciculare CBS 342.82</name>
    <dbReference type="NCBI Taxonomy" id="1314786"/>
    <lineage>
        <taxon>Eukaryota</taxon>
        <taxon>Fungi</taxon>
        <taxon>Dikarya</taxon>
        <taxon>Ascomycota</taxon>
        <taxon>Pezizomycotina</taxon>
        <taxon>Dothideomycetes</taxon>
        <taxon>Dothideomycetidae</taxon>
        <taxon>Mycosphaerellales</taxon>
        <taxon>Dissoconiaceae</taxon>
        <taxon>Dissoconium</taxon>
    </lineage>
</organism>
<feature type="compositionally biased region" description="Polar residues" evidence="6">
    <location>
        <begin position="669"/>
        <end position="688"/>
    </location>
</feature>
<evidence type="ECO:0000313" key="9">
    <source>
        <dbReference type="RefSeq" id="XP_033464638.1"/>
    </source>
</evidence>
<dbReference type="GO" id="GO:0007004">
    <property type="term" value="P:telomere maintenance via telomerase"/>
    <property type="evidence" value="ECO:0007669"/>
    <property type="project" value="InterPro"/>
</dbReference>
<dbReference type="Pfam" id="PF10341">
    <property type="entry name" value="TPP1"/>
    <property type="match status" value="1"/>
</dbReference>